<dbReference type="Proteomes" id="UP001501822">
    <property type="component" value="Unassembled WGS sequence"/>
</dbReference>
<dbReference type="PANTHER" id="PTHR39186:SF1">
    <property type="entry name" value="DUF2071 DOMAIN-CONTAINING PROTEIN"/>
    <property type="match status" value="1"/>
</dbReference>
<comment type="caution">
    <text evidence="1">The sequence shown here is derived from an EMBL/GenBank/DDBJ whole genome shotgun (WGS) entry which is preliminary data.</text>
</comment>
<proteinExistence type="predicted"/>
<name>A0ABN0XA38_9ACTN</name>
<accession>A0ABN0XA38</accession>
<evidence type="ECO:0000313" key="1">
    <source>
        <dbReference type="EMBL" id="GAA0359082.1"/>
    </source>
</evidence>
<organism evidence="1 2">
    <name type="scientific">Actinoallomurus spadix</name>
    <dbReference type="NCBI Taxonomy" id="79912"/>
    <lineage>
        <taxon>Bacteria</taxon>
        <taxon>Bacillati</taxon>
        <taxon>Actinomycetota</taxon>
        <taxon>Actinomycetes</taxon>
        <taxon>Streptosporangiales</taxon>
        <taxon>Thermomonosporaceae</taxon>
        <taxon>Actinoallomurus</taxon>
    </lineage>
</organism>
<reference evidence="1 2" key="1">
    <citation type="journal article" date="2019" name="Int. J. Syst. Evol. Microbiol.">
        <title>The Global Catalogue of Microorganisms (GCM) 10K type strain sequencing project: providing services to taxonomists for standard genome sequencing and annotation.</title>
        <authorList>
            <consortium name="The Broad Institute Genomics Platform"/>
            <consortium name="The Broad Institute Genome Sequencing Center for Infectious Disease"/>
            <person name="Wu L."/>
            <person name="Ma J."/>
        </authorList>
    </citation>
    <scope>NUCLEOTIDE SEQUENCE [LARGE SCALE GENOMIC DNA]</scope>
    <source>
        <strain evidence="1 2">JCM 3146</strain>
    </source>
</reference>
<dbReference type="PANTHER" id="PTHR39186">
    <property type="entry name" value="DUF2071 FAMILY PROTEIN"/>
    <property type="match status" value="1"/>
</dbReference>
<dbReference type="EMBL" id="BAAABM010000053">
    <property type="protein sequence ID" value="GAA0359082.1"/>
    <property type="molecule type" value="Genomic_DNA"/>
</dbReference>
<dbReference type="InterPro" id="IPR018644">
    <property type="entry name" value="DUF2071"/>
</dbReference>
<protein>
    <submittedName>
        <fullName evidence="1">DUF2071 domain-containing protein</fullName>
    </submittedName>
</protein>
<keyword evidence="2" id="KW-1185">Reference proteome</keyword>
<dbReference type="SUPFAM" id="SSF160104">
    <property type="entry name" value="Acetoacetate decarboxylase-like"/>
    <property type="match status" value="1"/>
</dbReference>
<dbReference type="InterPro" id="IPR023375">
    <property type="entry name" value="ADC_dom_sf"/>
</dbReference>
<evidence type="ECO:0000313" key="2">
    <source>
        <dbReference type="Proteomes" id="UP001501822"/>
    </source>
</evidence>
<sequence>MTRAPRDGIRLPTTTQVWRDVVFLHWPYDPAELAHLAPPGTRLDVRDGVTWLGVVGLRMTKVRIGGVPYRGDFNELNVRIYTVDDDGRRGTVFLAMEAERLPFVVGARTALRLPYTWSHVGRRHVGDTVAHATRRRLPGPAGVGIRFTVRIGAPREATPADDFVTARWGLHTPWYGAPLYLPFVHEPWPLHSAELLDLRDEGLLAAAGVPAPGGPPTSVLYAPHAHARSGLPKHTRR</sequence>
<dbReference type="Pfam" id="PF09844">
    <property type="entry name" value="DUF2071"/>
    <property type="match status" value="1"/>
</dbReference>
<gene>
    <name evidence="1" type="ORF">GCM10010151_56010</name>
</gene>
<dbReference type="RefSeq" id="WP_252804072.1">
    <property type="nucleotide sequence ID" value="NZ_BAAABM010000053.1"/>
</dbReference>